<dbReference type="Proteomes" id="UP000053528">
    <property type="component" value="Unassembled WGS sequence"/>
</dbReference>
<protein>
    <submittedName>
        <fullName evidence="4">Beta-lactamase</fullName>
    </submittedName>
</protein>
<dbReference type="PANTHER" id="PTHR46018">
    <property type="entry name" value="ZINC PHOSPHODIESTERASE ELAC PROTEIN 1"/>
    <property type="match status" value="1"/>
</dbReference>
<comment type="caution">
    <text evidence="4">The sequence shown here is derived from an EMBL/GenBank/DDBJ whole genome shotgun (WGS) entry which is preliminary data.</text>
</comment>
<keyword evidence="1" id="KW-0540">Nuclease</keyword>
<evidence type="ECO:0000259" key="3">
    <source>
        <dbReference type="SMART" id="SM00849"/>
    </source>
</evidence>
<name>A0A096AHF5_9MICC</name>
<sequence>MSTNNTSKLVLLGTGGGPTPKRERNANCNAIVVGNATYIIDAGNGIARQLAFADIAFNSIRSVGITHHHSDHNADAGTLLHLAWCANLTRPVQTFGPAPWSSMWDSFLSYAQRDTSIRIVDEGRPDFAALVSARDITDDGTDPGVVYEDDRVRISAAWVNHPPIDALAYRVDCEDKSYVISGDTTPCDALVELAQGADVLVHEVMHVPSIEPLLARSNGETLRDHLIASHTASTDVGEVAARAGVKKLVLSHFVPSSPAVPDDVWLADARLGYDGPVVVGQDLMEM</sequence>
<dbReference type="SUPFAM" id="SSF56281">
    <property type="entry name" value="Metallo-hydrolase/oxidoreductase"/>
    <property type="match status" value="1"/>
</dbReference>
<dbReference type="RefSeq" id="WP_035755986.1">
    <property type="nucleotide sequence ID" value="NZ_JRNH01000015.1"/>
</dbReference>
<dbReference type="InterPro" id="IPR001279">
    <property type="entry name" value="Metallo-B-lactamas"/>
</dbReference>
<evidence type="ECO:0000313" key="5">
    <source>
        <dbReference type="Proteomes" id="UP000053528"/>
    </source>
</evidence>
<gene>
    <name evidence="4" type="ORF">HMPREF2128_05585</name>
</gene>
<dbReference type="Pfam" id="PF00753">
    <property type="entry name" value="Lactamase_B"/>
    <property type="match status" value="1"/>
</dbReference>
<organism evidence="4 5">
    <name type="scientific">Pseudoglutamicibacter albus DNF00011</name>
    <dbReference type="NCBI Taxonomy" id="1401063"/>
    <lineage>
        <taxon>Bacteria</taxon>
        <taxon>Bacillati</taxon>
        <taxon>Actinomycetota</taxon>
        <taxon>Actinomycetes</taxon>
        <taxon>Micrococcales</taxon>
        <taxon>Micrococcaceae</taxon>
        <taxon>Pseudoglutamicibacter</taxon>
    </lineage>
</organism>
<dbReference type="CDD" id="cd07719">
    <property type="entry name" value="arylsulfatase_AtsA-like_MBL-fold"/>
    <property type="match status" value="1"/>
</dbReference>
<accession>A0A096AHF5</accession>
<keyword evidence="2" id="KW-0378">Hydrolase</keyword>
<evidence type="ECO:0000256" key="1">
    <source>
        <dbReference type="ARBA" id="ARBA00022759"/>
    </source>
</evidence>
<dbReference type="EMBL" id="JRNH01000015">
    <property type="protein sequence ID" value="KGF20374.1"/>
    <property type="molecule type" value="Genomic_DNA"/>
</dbReference>
<proteinExistence type="predicted"/>
<dbReference type="Gene3D" id="3.60.15.10">
    <property type="entry name" value="Ribonuclease Z/Hydroxyacylglutathione hydrolase-like"/>
    <property type="match status" value="1"/>
</dbReference>
<keyword evidence="1" id="KW-0255">Endonuclease</keyword>
<dbReference type="InterPro" id="IPR044094">
    <property type="entry name" value="AtsA-like_MBL-fold"/>
</dbReference>
<dbReference type="PANTHER" id="PTHR46018:SF2">
    <property type="entry name" value="ZINC PHOSPHODIESTERASE ELAC PROTEIN 1"/>
    <property type="match status" value="1"/>
</dbReference>
<dbReference type="InterPro" id="IPR036866">
    <property type="entry name" value="RibonucZ/Hydroxyglut_hydro"/>
</dbReference>
<evidence type="ECO:0000313" key="4">
    <source>
        <dbReference type="EMBL" id="KGF20374.1"/>
    </source>
</evidence>
<dbReference type="AlphaFoldDB" id="A0A096AHF5"/>
<feature type="domain" description="Metallo-beta-lactamase" evidence="3">
    <location>
        <begin position="27"/>
        <end position="230"/>
    </location>
</feature>
<dbReference type="GO" id="GO:0042781">
    <property type="term" value="F:3'-tRNA processing endoribonuclease activity"/>
    <property type="evidence" value="ECO:0007669"/>
    <property type="project" value="TreeGrafter"/>
</dbReference>
<evidence type="ECO:0000256" key="2">
    <source>
        <dbReference type="ARBA" id="ARBA00022801"/>
    </source>
</evidence>
<reference evidence="4 5" key="1">
    <citation type="submission" date="2014-07" db="EMBL/GenBank/DDBJ databases">
        <authorList>
            <person name="McCorrison J."/>
            <person name="Sanka R."/>
            <person name="Torralba M."/>
            <person name="Gillis M."/>
            <person name="Haft D.H."/>
            <person name="Methe B."/>
            <person name="Sutton G."/>
            <person name="Nelson K.E."/>
        </authorList>
    </citation>
    <scope>NUCLEOTIDE SEQUENCE [LARGE SCALE GENOMIC DNA]</scope>
    <source>
        <strain evidence="4 5">DNF00011</strain>
    </source>
</reference>
<dbReference type="SMART" id="SM00849">
    <property type="entry name" value="Lactamase_B"/>
    <property type="match status" value="1"/>
</dbReference>